<feature type="domain" description="Contractile injection system tube protein N-terminal" evidence="1">
    <location>
        <begin position="5"/>
        <end position="167"/>
    </location>
</feature>
<sequence length="235" mass="26511">MAYGKLEKMLILAFDSSEAAESGGKMEAKDSFEALINPETYTLDYKLKFSESGQGQGTSGKQLKYEYTEPEEITFEFLFDNTGIIDGKPHDSIADDIKKFKQVLIEYKGDAHEPRHFKLVWGENSIFKGRVTDVGITYKMFKTDGTPIRATAKVKFKSSIEEQKRAAKENKQSSDLTHSRKVKLGDTLPLMCYRIYGDSKYYLKVAEANGLGNFRSLTPGQDIAFPPIEKTGKQR</sequence>
<comment type="caution">
    <text evidence="2">The sequence shown here is derived from an EMBL/GenBank/DDBJ whole genome shotgun (WGS) entry which is preliminary data.</text>
</comment>
<dbReference type="AlphaFoldDB" id="A0A1V6LX05"/>
<dbReference type="InterPro" id="IPR045361">
    <property type="entry name" value="CIS_tube_prot_N"/>
</dbReference>
<evidence type="ECO:0000313" key="2">
    <source>
        <dbReference type="EMBL" id="OQD44665.1"/>
    </source>
</evidence>
<evidence type="ECO:0000313" key="3">
    <source>
        <dbReference type="Proteomes" id="UP000242219"/>
    </source>
</evidence>
<proteinExistence type="predicted"/>
<dbReference type="RefSeq" id="WP_070068153.1">
    <property type="nucleotide sequence ID" value="NZ_MJUW02000120.1"/>
</dbReference>
<dbReference type="EMBL" id="MJUW02000120">
    <property type="protein sequence ID" value="OQD44665.1"/>
    <property type="molecule type" value="Genomic_DNA"/>
</dbReference>
<evidence type="ECO:0000259" key="1">
    <source>
        <dbReference type="Pfam" id="PF19266"/>
    </source>
</evidence>
<dbReference type="Proteomes" id="UP000242219">
    <property type="component" value="Unassembled WGS sequence"/>
</dbReference>
<gene>
    <name evidence="2" type="ORF">BIY37_12505</name>
</gene>
<keyword evidence="3" id="KW-1185">Reference proteome</keyword>
<organism evidence="2 3">
    <name type="scientific">Candidatus Brocadia sapporoensis</name>
    <dbReference type="NCBI Taxonomy" id="392547"/>
    <lineage>
        <taxon>Bacteria</taxon>
        <taxon>Pseudomonadati</taxon>
        <taxon>Planctomycetota</taxon>
        <taxon>Candidatus Brocadiia</taxon>
        <taxon>Candidatus Brocadiales</taxon>
        <taxon>Candidatus Brocadiaceae</taxon>
        <taxon>Candidatus Brocadia</taxon>
    </lineage>
</organism>
<protein>
    <recommendedName>
        <fullName evidence="1">Contractile injection system tube protein N-terminal domain-containing protein</fullName>
    </recommendedName>
</protein>
<dbReference type="Pfam" id="PF19266">
    <property type="entry name" value="CIS_tube"/>
    <property type="match status" value="1"/>
</dbReference>
<name>A0A1V6LX05_9BACT</name>
<reference evidence="2 3" key="1">
    <citation type="journal article" date="2016" name="Genome Announc.">
        <title>Draft Genome Sequence of the Anaerobic Ammonium-Oxidizing Bacterium 'Candidatus Brocadia sp. 40'.</title>
        <authorList>
            <person name="Ali M."/>
            <person name="Haroon M.F."/>
            <person name="Narita Y."/>
            <person name="Zhang L."/>
            <person name="Rangel Shaw D."/>
            <person name="Okabe S."/>
            <person name="Saikaly P.E."/>
        </authorList>
    </citation>
    <scope>NUCLEOTIDE SEQUENCE [LARGE SCALE GENOMIC DNA]</scope>
    <source>
        <strain evidence="2 3">40</strain>
    </source>
</reference>
<accession>A0A1V6LX05</accession>